<dbReference type="PANTHER" id="PTHR11505">
    <property type="entry name" value="L1 TRANSPOSABLE ELEMENT-RELATED"/>
    <property type="match status" value="1"/>
</dbReference>
<reference evidence="2 3" key="1">
    <citation type="journal article" date="2020" name="Nature">
        <title>Six reference-quality genomes reveal evolution of bat adaptations.</title>
        <authorList>
            <person name="Jebb D."/>
            <person name="Huang Z."/>
            <person name="Pippel M."/>
            <person name="Hughes G.M."/>
            <person name="Lavrichenko K."/>
            <person name="Devanna P."/>
            <person name="Winkler S."/>
            <person name="Jermiin L.S."/>
            <person name="Skirmuntt E.C."/>
            <person name="Katzourakis A."/>
            <person name="Burkitt-Gray L."/>
            <person name="Ray D.A."/>
            <person name="Sullivan K.A.M."/>
            <person name="Roscito J.G."/>
            <person name="Kirilenko B.M."/>
            <person name="Davalos L.M."/>
            <person name="Corthals A.P."/>
            <person name="Power M.L."/>
            <person name="Jones G."/>
            <person name="Ransome R.D."/>
            <person name="Dechmann D.K.N."/>
            <person name="Locatelli A.G."/>
            <person name="Puechmaille S.J."/>
            <person name="Fedrigo O."/>
            <person name="Jarvis E.D."/>
            <person name="Hiller M."/>
            <person name="Vernes S.C."/>
            <person name="Myers E.W."/>
            <person name="Teeling E.C."/>
        </authorList>
    </citation>
    <scope>NUCLEOTIDE SEQUENCE [LARGE SCALE GENOMIC DNA]</scope>
    <source>
        <strain evidence="2">MPipKuh1</strain>
        <tissue evidence="2">Flight muscle</tissue>
    </source>
</reference>
<accession>A0A7J8B2A4</accession>
<name>A0A7J8B2A4_PIPKU</name>
<proteinExistence type="predicted"/>
<feature type="region of interest" description="Disordered" evidence="1">
    <location>
        <begin position="76"/>
        <end position="108"/>
    </location>
</feature>
<comment type="caution">
    <text evidence="2">The sequence shown here is derived from an EMBL/GenBank/DDBJ whole genome shotgun (WGS) entry which is preliminary data.</text>
</comment>
<dbReference type="EMBL" id="JACAGB010000001">
    <property type="protein sequence ID" value="KAF6392595.1"/>
    <property type="molecule type" value="Genomic_DNA"/>
</dbReference>
<evidence type="ECO:0000313" key="2">
    <source>
        <dbReference type="EMBL" id="KAF6392595.1"/>
    </source>
</evidence>
<keyword evidence="3" id="KW-1185">Reference proteome</keyword>
<gene>
    <name evidence="2" type="ORF">mPipKuh1_007784</name>
</gene>
<protein>
    <submittedName>
        <fullName evidence="2">Uncharacterized protein</fullName>
    </submittedName>
</protein>
<organism evidence="2 3">
    <name type="scientific">Pipistrellus kuhlii</name>
    <name type="common">Kuhl's pipistrelle</name>
    <dbReference type="NCBI Taxonomy" id="59472"/>
    <lineage>
        <taxon>Eukaryota</taxon>
        <taxon>Metazoa</taxon>
        <taxon>Chordata</taxon>
        <taxon>Craniata</taxon>
        <taxon>Vertebrata</taxon>
        <taxon>Euteleostomi</taxon>
        <taxon>Mammalia</taxon>
        <taxon>Eutheria</taxon>
        <taxon>Laurasiatheria</taxon>
        <taxon>Chiroptera</taxon>
        <taxon>Yangochiroptera</taxon>
        <taxon>Vespertilionidae</taxon>
        <taxon>Pipistrellus</taxon>
    </lineage>
</organism>
<evidence type="ECO:0000256" key="1">
    <source>
        <dbReference type="SAM" id="MobiDB-lite"/>
    </source>
</evidence>
<evidence type="ECO:0000313" key="3">
    <source>
        <dbReference type="Proteomes" id="UP000558488"/>
    </source>
</evidence>
<dbReference type="Proteomes" id="UP000558488">
    <property type="component" value="Unassembled WGS sequence"/>
</dbReference>
<sequence length="155" mass="18820">MPKPNRSQTKEMEDKKRLDIEFKTTLIRLFKNLLEKADKINKTYEDMKRDQLEIIRDQQEIKNTLSEIKNILWSPKNRMEDRKNQVKDLEHKEPEDTPPQTQEGQRIQKVEDNVRNLWDNFKRTNIRIMGVPEDEREQDIENILKEIVTETFPTW</sequence>
<dbReference type="InterPro" id="IPR004244">
    <property type="entry name" value="Transposase_22"/>
</dbReference>
<dbReference type="Gene3D" id="3.30.70.1820">
    <property type="entry name" value="L1 transposable element, RRM domain"/>
    <property type="match status" value="1"/>
</dbReference>
<dbReference type="AlphaFoldDB" id="A0A7J8B2A4"/>
<feature type="compositionally biased region" description="Basic and acidic residues" evidence="1">
    <location>
        <begin position="77"/>
        <end position="95"/>
    </location>
</feature>